<dbReference type="InterPro" id="IPR039532">
    <property type="entry name" value="TetR_C_Firmicutes"/>
</dbReference>
<dbReference type="Pfam" id="PF14278">
    <property type="entry name" value="TetR_C_8"/>
    <property type="match status" value="1"/>
</dbReference>
<dbReference type="RefSeq" id="WP_052000587.1">
    <property type="nucleotide sequence ID" value="NZ_BAVS01000021.1"/>
</dbReference>
<sequence>MALKDSLIQLLNKKAFSSITVKEICAIADINRSTFYTHYTDQFDLLYQIEEEIIEEMNRYLNECSFVEEEESIQMTEKLLEYIQNRKEICQTLLLQNTGTSFEKRVMIIARQFLLNKAIHLKSNEANYFSTFIISGAIHVIKEWLDMDTQESPKQIAEMITQFTNKGLLFIK</sequence>
<dbReference type="GO" id="GO:0003677">
    <property type="term" value="F:DNA binding"/>
    <property type="evidence" value="ECO:0007669"/>
    <property type="project" value="UniProtKB-UniRule"/>
</dbReference>
<keyword evidence="6" id="KW-1185">Reference proteome</keyword>
<dbReference type="EMBL" id="BAVS01000021">
    <property type="protein sequence ID" value="GAE94238.1"/>
    <property type="molecule type" value="Genomic_DNA"/>
</dbReference>
<evidence type="ECO:0000256" key="1">
    <source>
        <dbReference type="ARBA" id="ARBA00022491"/>
    </source>
</evidence>
<dbReference type="OrthoDB" id="9810250at2"/>
<organism evidence="5 6">
    <name type="scientific">Gracilibacillus boraciitolerans JCM 21714</name>
    <dbReference type="NCBI Taxonomy" id="1298598"/>
    <lineage>
        <taxon>Bacteria</taxon>
        <taxon>Bacillati</taxon>
        <taxon>Bacillota</taxon>
        <taxon>Bacilli</taxon>
        <taxon>Bacillales</taxon>
        <taxon>Bacillaceae</taxon>
        <taxon>Gracilibacillus</taxon>
    </lineage>
</organism>
<protein>
    <submittedName>
        <fullName evidence="5">Transcriptional regulator</fullName>
    </submittedName>
</protein>
<keyword evidence="1" id="KW-0678">Repressor</keyword>
<dbReference type="STRING" id="1298598.JCM21714_3378"/>
<dbReference type="AlphaFoldDB" id="W4VN18"/>
<dbReference type="InterPro" id="IPR050624">
    <property type="entry name" value="HTH-type_Tx_Regulator"/>
</dbReference>
<proteinExistence type="predicted"/>
<keyword evidence="2 3" id="KW-0238">DNA-binding</keyword>
<dbReference type="Proteomes" id="UP000019102">
    <property type="component" value="Unassembled WGS sequence"/>
</dbReference>
<evidence type="ECO:0000256" key="2">
    <source>
        <dbReference type="ARBA" id="ARBA00023125"/>
    </source>
</evidence>
<accession>W4VN18</accession>
<dbReference type="Gene3D" id="1.10.357.10">
    <property type="entry name" value="Tetracycline Repressor, domain 2"/>
    <property type="match status" value="1"/>
</dbReference>
<reference evidence="5 6" key="1">
    <citation type="journal article" date="2014" name="Genome Announc.">
        <title>Draft Genome Sequence of the Boron-Tolerant and Moderately Halotolerant Bacterium Gracilibacillus boraciitolerans JCM 21714T.</title>
        <authorList>
            <person name="Ahmed I."/>
            <person name="Oshima K."/>
            <person name="Suda W."/>
            <person name="Kitamura K."/>
            <person name="Iida T."/>
            <person name="Ohmori Y."/>
            <person name="Fujiwara T."/>
            <person name="Hattori M."/>
            <person name="Ohkuma M."/>
        </authorList>
    </citation>
    <scope>NUCLEOTIDE SEQUENCE [LARGE SCALE GENOMIC DNA]</scope>
    <source>
        <strain evidence="5 6">JCM 21714</strain>
    </source>
</reference>
<feature type="domain" description="HTH tetR-type" evidence="4">
    <location>
        <begin position="1"/>
        <end position="57"/>
    </location>
</feature>
<dbReference type="PANTHER" id="PTHR43479">
    <property type="entry name" value="ACREF/ENVCD OPERON REPRESSOR-RELATED"/>
    <property type="match status" value="1"/>
</dbReference>
<feature type="DNA-binding region" description="H-T-H motif" evidence="3">
    <location>
        <begin position="20"/>
        <end position="39"/>
    </location>
</feature>
<evidence type="ECO:0000259" key="4">
    <source>
        <dbReference type="PROSITE" id="PS50977"/>
    </source>
</evidence>
<evidence type="ECO:0000313" key="5">
    <source>
        <dbReference type="EMBL" id="GAE94238.1"/>
    </source>
</evidence>
<dbReference type="eggNOG" id="COG1309">
    <property type="taxonomic scope" value="Bacteria"/>
</dbReference>
<dbReference type="SUPFAM" id="SSF46689">
    <property type="entry name" value="Homeodomain-like"/>
    <property type="match status" value="1"/>
</dbReference>
<evidence type="ECO:0000256" key="3">
    <source>
        <dbReference type="PROSITE-ProRule" id="PRU00335"/>
    </source>
</evidence>
<dbReference type="PANTHER" id="PTHR43479:SF7">
    <property type="entry name" value="TETR-FAMILY TRANSCRIPTIONAL REGULATOR"/>
    <property type="match status" value="1"/>
</dbReference>
<name>W4VN18_9BACI</name>
<dbReference type="InterPro" id="IPR001647">
    <property type="entry name" value="HTH_TetR"/>
</dbReference>
<comment type="caution">
    <text evidence="5">The sequence shown here is derived from an EMBL/GenBank/DDBJ whole genome shotgun (WGS) entry which is preliminary data.</text>
</comment>
<evidence type="ECO:0000313" key="6">
    <source>
        <dbReference type="Proteomes" id="UP000019102"/>
    </source>
</evidence>
<dbReference type="InterPro" id="IPR009057">
    <property type="entry name" value="Homeodomain-like_sf"/>
</dbReference>
<dbReference type="PROSITE" id="PS50977">
    <property type="entry name" value="HTH_TETR_2"/>
    <property type="match status" value="1"/>
</dbReference>
<gene>
    <name evidence="5" type="ORF">JCM21714_3378</name>
</gene>